<reference evidence="2 3" key="1">
    <citation type="journal article" date="2015" name="Genome Biol. Evol.">
        <title>Comparative Genomics of a Bacterivorous Green Alga Reveals Evolutionary Causalities and Consequences of Phago-Mixotrophic Mode of Nutrition.</title>
        <authorList>
            <person name="Burns J.A."/>
            <person name="Paasch A."/>
            <person name="Narechania A."/>
            <person name="Kim E."/>
        </authorList>
    </citation>
    <scope>NUCLEOTIDE SEQUENCE [LARGE SCALE GENOMIC DNA]</scope>
    <source>
        <strain evidence="2 3">PLY_AMNH</strain>
    </source>
</reference>
<comment type="caution">
    <text evidence="2">The sequence shown here is derived from an EMBL/GenBank/DDBJ whole genome shotgun (WGS) entry which is preliminary data.</text>
</comment>
<dbReference type="AlphaFoldDB" id="A0AAE0LDP5"/>
<feature type="region of interest" description="Disordered" evidence="1">
    <location>
        <begin position="22"/>
        <end position="41"/>
    </location>
</feature>
<dbReference type="EMBL" id="LGRX02004131">
    <property type="protein sequence ID" value="KAK3280984.1"/>
    <property type="molecule type" value="Genomic_DNA"/>
</dbReference>
<gene>
    <name evidence="2" type="ORF">CYMTET_11203</name>
</gene>
<sequence>MASRLLESMEGVWQEAEHLRIAGGPGEGTAEARSGERPGYPGGVGCTLITGPRELGLDSGAERGLAGASNGLG</sequence>
<accession>A0AAE0LDP5</accession>
<protein>
    <submittedName>
        <fullName evidence="2">Uncharacterized protein</fullName>
    </submittedName>
</protein>
<keyword evidence="3" id="KW-1185">Reference proteome</keyword>
<name>A0AAE0LDP5_9CHLO</name>
<evidence type="ECO:0000256" key="1">
    <source>
        <dbReference type="SAM" id="MobiDB-lite"/>
    </source>
</evidence>
<evidence type="ECO:0000313" key="2">
    <source>
        <dbReference type="EMBL" id="KAK3280984.1"/>
    </source>
</evidence>
<dbReference type="Proteomes" id="UP001190700">
    <property type="component" value="Unassembled WGS sequence"/>
</dbReference>
<evidence type="ECO:0000313" key="3">
    <source>
        <dbReference type="Proteomes" id="UP001190700"/>
    </source>
</evidence>
<organism evidence="2 3">
    <name type="scientific">Cymbomonas tetramitiformis</name>
    <dbReference type="NCBI Taxonomy" id="36881"/>
    <lineage>
        <taxon>Eukaryota</taxon>
        <taxon>Viridiplantae</taxon>
        <taxon>Chlorophyta</taxon>
        <taxon>Pyramimonadophyceae</taxon>
        <taxon>Pyramimonadales</taxon>
        <taxon>Pyramimonadaceae</taxon>
        <taxon>Cymbomonas</taxon>
    </lineage>
</organism>
<proteinExistence type="predicted"/>